<evidence type="ECO:0000313" key="1">
    <source>
        <dbReference type="EMBL" id="QDL93078.1"/>
    </source>
</evidence>
<dbReference type="NCBIfam" id="TIGR02216">
    <property type="entry name" value="phage_TIGR02216"/>
    <property type="match status" value="1"/>
</dbReference>
<evidence type="ECO:0000313" key="2">
    <source>
        <dbReference type="Proteomes" id="UP000305888"/>
    </source>
</evidence>
<dbReference type="EMBL" id="CP040818">
    <property type="protein sequence ID" value="QDL93078.1"/>
    <property type="molecule type" value="Genomic_DNA"/>
</dbReference>
<name>A0A5B8FIH6_9RHOB</name>
<sequence length="70" mass="7616">MAERIAWARLMRLGMVHLGLAPDRFWALTPAELFLLAGFEDGSAQGMTRGALEALAARFPDRPKGETSDG</sequence>
<dbReference type="Pfam" id="PF09550">
    <property type="entry name" value="Phage_TAC_6"/>
    <property type="match status" value="1"/>
</dbReference>
<protein>
    <submittedName>
        <fullName evidence="1">Phage tail assembly chaperone</fullName>
    </submittedName>
</protein>
<dbReference type="RefSeq" id="WP_138575049.1">
    <property type="nucleotide sequence ID" value="NZ_CP040818.1"/>
</dbReference>
<dbReference type="InterPro" id="IPR011739">
    <property type="entry name" value="GTA_rcc01693"/>
</dbReference>
<dbReference type="InterPro" id="IPR019056">
    <property type="entry name" value="Phage_TAC_6"/>
</dbReference>
<dbReference type="Proteomes" id="UP000305888">
    <property type="component" value="Chromosome"/>
</dbReference>
<proteinExistence type="predicted"/>
<dbReference type="KEGG" id="ppru:FDP22_15570"/>
<dbReference type="AlphaFoldDB" id="A0A5B8FIH6"/>
<dbReference type="OrthoDB" id="7582980at2"/>
<gene>
    <name evidence="1" type="ORF">FDP22_15570</name>
</gene>
<keyword evidence="2" id="KW-1185">Reference proteome</keyword>
<accession>A0A5B8FIH6</accession>
<reference evidence="1 2" key="1">
    <citation type="submission" date="2019-06" db="EMBL/GenBank/DDBJ databases">
        <title>Genome sequence of Rhodobacteraceae bacterium D4M1.</title>
        <authorList>
            <person name="Cao J."/>
        </authorList>
    </citation>
    <scope>NUCLEOTIDE SEQUENCE [LARGE SCALE GENOMIC DNA]</scope>
    <source>
        <strain evidence="1 2">D4M1</strain>
    </source>
</reference>
<organism evidence="1 2">
    <name type="scientific">Paroceanicella profunda</name>
    <dbReference type="NCBI Taxonomy" id="2579971"/>
    <lineage>
        <taxon>Bacteria</taxon>
        <taxon>Pseudomonadati</taxon>
        <taxon>Pseudomonadota</taxon>
        <taxon>Alphaproteobacteria</taxon>
        <taxon>Rhodobacterales</taxon>
        <taxon>Paracoccaceae</taxon>
        <taxon>Paroceanicella</taxon>
    </lineage>
</organism>